<dbReference type="Gene3D" id="2.70.98.40">
    <property type="entry name" value="Glycoside hydrolase, family 65, N-terminal domain"/>
    <property type="match status" value="1"/>
</dbReference>
<evidence type="ECO:0000313" key="2">
    <source>
        <dbReference type="EMBL" id="MCY6369593.1"/>
    </source>
</evidence>
<dbReference type="Proteomes" id="UP001079657">
    <property type="component" value="Unassembled WGS sequence"/>
</dbReference>
<dbReference type="PANTHER" id="PTHR11051">
    <property type="entry name" value="GLYCOSYL HYDROLASE-RELATED"/>
    <property type="match status" value="1"/>
</dbReference>
<proteinExistence type="predicted"/>
<evidence type="ECO:0000259" key="1">
    <source>
        <dbReference type="Pfam" id="PF03636"/>
    </source>
</evidence>
<dbReference type="InterPro" id="IPR005196">
    <property type="entry name" value="Glyco_hydro_65_N"/>
</dbReference>
<name>A0ABT4CKL7_9CLOT</name>
<dbReference type="EMBL" id="JAPQES010000001">
    <property type="protein sequence ID" value="MCY6369593.1"/>
    <property type="molecule type" value="Genomic_DNA"/>
</dbReference>
<protein>
    <recommendedName>
        <fullName evidence="1">Glycoside hydrolase family 65 N-terminal domain-containing protein</fullName>
    </recommendedName>
</protein>
<dbReference type="InterPro" id="IPR011013">
    <property type="entry name" value="Gal_mutarotase_sf_dom"/>
</dbReference>
<sequence>MVKKKLGTNNIILDKWRIIEKEFNLKDKLLDETIFYVGNGYIGMKGSFEEGDYDKAINSLNGTYINGFYELKPILNEEEACAYERNNETMLNVTNAKIIRLYIEDEELNMLNGILMEYNRILDFKEGILHRHLIWQSPKGKRVEVNIKRMISFSNKHLAAISYEVIPLNFSGKVRIVSALEGQGMQRADSALEEKNLKVLKSQIRESFGAITSQTTNTKFVLVCGMENQLLGKSDFKMETREDKGKVEVIYTIDGKVNKRIELNKYITYFTSKEYSKEKLYIKTENALQKAKRDGFEKIEELQKEFLQEFWNKNDIKVKEEELLNQAIRFNEFSLLQSNGKAYAALMK</sequence>
<keyword evidence="3" id="KW-1185">Reference proteome</keyword>
<organism evidence="2 3">
    <name type="scientific">Clostridium ganghwense</name>
    <dbReference type="NCBI Taxonomy" id="312089"/>
    <lineage>
        <taxon>Bacteria</taxon>
        <taxon>Bacillati</taxon>
        <taxon>Bacillota</taxon>
        <taxon>Clostridia</taxon>
        <taxon>Eubacteriales</taxon>
        <taxon>Clostridiaceae</taxon>
        <taxon>Clostridium</taxon>
    </lineage>
</organism>
<comment type="caution">
    <text evidence="2">The sequence shown here is derived from an EMBL/GenBank/DDBJ whole genome shotgun (WGS) entry which is preliminary data.</text>
</comment>
<dbReference type="SUPFAM" id="SSF74650">
    <property type="entry name" value="Galactose mutarotase-like"/>
    <property type="match status" value="1"/>
</dbReference>
<feature type="domain" description="Glycoside hydrolase family 65 N-terminal" evidence="1">
    <location>
        <begin position="20"/>
        <end position="273"/>
    </location>
</feature>
<dbReference type="PANTHER" id="PTHR11051:SF8">
    <property type="entry name" value="PROTEIN-GLUCOSYLGALACTOSYLHYDROXYLYSINE GLUCOSIDASE"/>
    <property type="match status" value="1"/>
</dbReference>
<gene>
    <name evidence="2" type="ORF">OXH55_02885</name>
</gene>
<evidence type="ECO:0000313" key="3">
    <source>
        <dbReference type="Proteomes" id="UP001079657"/>
    </source>
</evidence>
<dbReference type="Pfam" id="PF03636">
    <property type="entry name" value="Glyco_hydro_65N"/>
    <property type="match status" value="1"/>
</dbReference>
<reference evidence="2" key="1">
    <citation type="submission" date="2022-12" db="EMBL/GenBank/DDBJ databases">
        <authorList>
            <person name="Wang J."/>
        </authorList>
    </citation>
    <scope>NUCLEOTIDE SEQUENCE</scope>
    <source>
        <strain evidence="2">HY-42-06</strain>
    </source>
</reference>
<dbReference type="RefSeq" id="WP_268047969.1">
    <property type="nucleotide sequence ID" value="NZ_JAPQES010000001.1"/>
</dbReference>
<accession>A0ABT4CKL7</accession>
<dbReference type="InterPro" id="IPR037018">
    <property type="entry name" value="GH65_N"/>
</dbReference>